<evidence type="ECO:0000313" key="2">
    <source>
        <dbReference type="EMBL" id="OWK60700.1"/>
    </source>
</evidence>
<feature type="region of interest" description="Disordered" evidence="1">
    <location>
        <begin position="204"/>
        <end position="231"/>
    </location>
</feature>
<evidence type="ECO:0000256" key="1">
    <source>
        <dbReference type="SAM" id="MobiDB-lite"/>
    </source>
</evidence>
<gene>
    <name evidence="2" type="ORF">RLOC_00012187</name>
</gene>
<evidence type="ECO:0000313" key="3">
    <source>
        <dbReference type="Proteomes" id="UP000197619"/>
    </source>
</evidence>
<dbReference type="PANTHER" id="PTHR33332">
    <property type="entry name" value="REVERSE TRANSCRIPTASE DOMAIN-CONTAINING PROTEIN"/>
    <property type="match status" value="1"/>
</dbReference>
<keyword evidence="3" id="KW-1185">Reference proteome</keyword>
<protein>
    <submittedName>
        <fullName evidence="2">Uncharacterized protein</fullName>
    </submittedName>
</protein>
<sequence>MIEELEHLLYEDRLRELGLLILEKRQLRRDLINIYNFLKGGCQRNEASLFSVVPSNRTRNNGQKLTHRKFHLNMGIQVRLTGQQFPESSFLPLLKTRVTFAFFQSSGYGGNGMMLSSPVTTQNSGVKSAANIFSWEGQLRKCGLDEWTVRCIENWLNSRSQMVAISGTGSGWRPVTSGVPQGSILGPVLFSLFINDLDEGAEASSPASSWTTQSWEDWPIPQSAVNAPEGS</sequence>
<accession>A0A218V4Q4</accession>
<dbReference type="EMBL" id="MUZQ01000054">
    <property type="protein sequence ID" value="OWK60700.1"/>
    <property type="molecule type" value="Genomic_DNA"/>
</dbReference>
<feature type="compositionally biased region" description="Polar residues" evidence="1">
    <location>
        <begin position="205"/>
        <end position="215"/>
    </location>
</feature>
<organism evidence="2 3">
    <name type="scientific">Lonchura striata</name>
    <name type="common">white-rumped munia</name>
    <dbReference type="NCBI Taxonomy" id="40157"/>
    <lineage>
        <taxon>Eukaryota</taxon>
        <taxon>Metazoa</taxon>
        <taxon>Chordata</taxon>
        <taxon>Craniata</taxon>
        <taxon>Vertebrata</taxon>
        <taxon>Euteleostomi</taxon>
        <taxon>Archelosauria</taxon>
        <taxon>Archosauria</taxon>
        <taxon>Dinosauria</taxon>
        <taxon>Saurischia</taxon>
        <taxon>Theropoda</taxon>
        <taxon>Coelurosauria</taxon>
        <taxon>Aves</taxon>
        <taxon>Neognathae</taxon>
        <taxon>Neoaves</taxon>
        <taxon>Telluraves</taxon>
        <taxon>Australaves</taxon>
        <taxon>Passeriformes</taxon>
        <taxon>Passeroidea</taxon>
        <taxon>Estrildidae</taxon>
        <taxon>Estrildinae</taxon>
        <taxon>Lonchura</taxon>
    </lineage>
</organism>
<proteinExistence type="predicted"/>
<name>A0A218V4Q4_9PASE</name>
<reference evidence="2 3" key="1">
    <citation type="submission" date="2017-05" db="EMBL/GenBank/DDBJ databases">
        <title>Genome of assembly of the Bengalese finch, Lonchura striata domestica.</title>
        <authorList>
            <person name="Colquitt B.M."/>
            <person name="Brainard M.S."/>
        </authorList>
    </citation>
    <scope>NUCLEOTIDE SEQUENCE [LARGE SCALE GENOMIC DNA]</scope>
    <source>
        <strain evidence="2">White83orange57</strain>
    </source>
</reference>
<dbReference type="AlphaFoldDB" id="A0A218V4Q4"/>
<dbReference type="Proteomes" id="UP000197619">
    <property type="component" value="Unassembled WGS sequence"/>
</dbReference>
<comment type="caution">
    <text evidence="2">The sequence shown here is derived from an EMBL/GenBank/DDBJ whole genome shotgun (WGS) entry which is preliminary data.</text>
</comment>